<sequence length="452" mass="51379">MEIDILINYSETDNKAKDGNNGWVNSFEKFLQTILSQVLGANPVIVSKSDADSLTKTELKNTGVLVSIISNEMVKSGPCLDAIEEFYSAKKSAARVLKVMKEEVGFDLLPAKLNQLIPYDLYNTEGDDSTAFYDFFGPEAESIYWMKLVDLAFDINELLYEQKNNAKNIKPLFNRKSIYLAFTGNDLSIQRNVIRRELQRHGFKVLPDHNLSTKLDDLTDEINKNLSECVFGIHLLGNSYGDIPEGSDRSVVDLQNKLASQIETKEGSKMQRLIWINPDQKKSSDKQKAFLENLQRDVAALEGAEVLQTPLEDFKNIMREEIFANENFGIQEEETFHVDKKKLNVYLIYDKIDKDSVSSTIKLLVKEGFNVIEPDFDKNLLEIRKGHLEKLKHLDLAIVFQEKVNTNWVRMKLLDLLKAPGLGRVKPIVGKAILVGEGIELTKDSFENYEVD</sequence>
<evidence type="ECO:0008006" key="2">
    <source>
        <dbReference type="Google" id="ProtNLM"/>
    </source>
</evidence>
<proteinExistence type="predicted"/>
<feature type="non-terminal residue" evidence="1">
    <location>
        <position position="452"/>
    </location>
</feature>
<dbReference type="EMBL" id="UOES01000527">
    <property type="protein sequence ID" value="VAW29180.1"/>
    <property type="molecule type" value="Genomic_DNA"/>
</dbReference>
<name>A0A3B0UJ58_9ZZZZ</name>
<dbReference type="AlphaFoldDB" id="A0A3B0UJ58"/>
<accession>A0A3B0UJ58</accession>
<protein>
    <recommendedName>
        <fullName evidence="2">DUF4062 domain-containing protein</fullName>
    </recommendedName>
</protein>
<evidence type="ECO:0000313" key="1">
    <source>
        <dbReference type="EMBL" id="VAW29180.1"/>
    </source>
</evidence>
<reference evidence="1" key="1">
    <citation type="submission" date="2018-06" db="EMBL/GenBank/DDBJ databases">
        <authorList>
            <person name="Zhirakovskaya E."/>
        </authorList>
    </citation>
    <scope>NUCLEOTIDE SEQUENCE</scope>
</reference>
<gene>
    <name evidence="1" type="ORF">MNBD_BACTEROID06-1326</name>
</gene>
<organism evidence="1">
    <name type="scientific">hydrothermal vent metagenome</name>
    <dbReference type="NCBI Taxonomy" id="652676"/>
    <lineage>
        <taxon>unclassified sequences</taxon>
        <taxon>metagenomes</taxon>
        <taxon>ecological metagenomes</taxon>
    </lineage>
</organism>